<dbReference type="VEuPathDB" id="FungiDB:AeMF1_018936"/>
<dbReference type="InterPro" id="IPR017441">
    <property type="entry name" value="Protein_kinase_ATP_BS"/>
</dbReference>
<dbReference type="SMART" id="SM00220">
    <property type="entry name" value="S_TKc"/>
    <property type="match status" value="1"/>
</dbReference>
<evidence type="ECO:0000256" key="3">
    <source>
        <dbReference type="ARBA" id="ARBA00022840"/>
    </source>
</evidence>
<keyword evidence="3 4" id="KW-0067">ATP-binding</keyword>
<gene>
    <name evidence="8" type="ORF">Ae201684_010199</name>
</gene>
<dbReference type="PROSITE" id="PS00107">
    <property type="entry name" value="PROTEIN_KINASE_ATP"/>
    <property type="match status" value="1"/>
</dbReference>
<dbReference type="GO" id="GO:0004674">
    <property type="term" value="F:protein serine/threonine kinase activity"/>
    <property type="evidence" value="ECO:0007669"/>
    <property type="project" value="UniProtKB-KW"/>
</dbReference>
<sequence length="507" mass="55886">MTRALGRLSGLCLVIVVVRATPIFNNCSGATPCFELNLGSACKAGDASKHNGAGLVFCELPLRCNDEDFCYGLGSDCVCTGDRPCKPLAGACEALSGNCSAKSPFLRWCPALTAVPPAPTNVTMMPLTLDSNDVKPPSSTNSSSITTANRTSTTLIIVLTTTGGVVALVIAIGFVILKRRQREEPSQDTYELKQTMPAFDMETTATAWVGLNSTSNLQYQQLNMAELERHKISPTDISIIRSIGSGTYAEVFMGQLDKDFIAVKRLRQSKRRDMASLVQFIDEIKLHAVMDCAAIVPFIGVSWTTPVDVSMVTAFMDQGDLYTYLQTSNPSTFEWPDKLRCAASIAHALVYLHSMDPKVIHRDLKSRNILINSSMEFKLTDFGISRQVDDHNTMTKGVGTCRWMAPEVLRHGHYTESADIYSYGVILTELSTHVLPYTDQRNHQGNLYTDISIIAKSMHGDLLPSFDADCPSWFVILGKRCMAFEVHERPTALEIHHVVQTELKKLR</sequence>
<feature type="chain" id="PRO_5026181255" description="Protein kinase domain-containing protein" evidence="6">
    <location>
        <begin position="21"/>
        <end position="507"/>
    </location>
</feature>
<dbReference type="Gene3D" id="1.10.510.10">
    <property type="entry name" value="Transferase(Phosphotransferase) domain 1"/>
    <property type="match status" value="1"/>
</dbReference>
<dbReference type="SUPFAM" id="SSF56112">
    <property type="entry name" value="Protein kinase-like (PK-like)"/>
    <property type="match status" value="1"/>
</dbReference>
<dbReference type="Pfam" id="PF00069">
    <property type="entry name" value="Pkinase"/>
    <property type="match status" value="1"/>
</dbReference>
<keyword evidence="2 4" id="KW-0547">Nucleotide-binding</keyword>
<name>A0A6G0WZ35_9STRA</name>
<dbReference type="InterPro" id="IPR001245">
    <property type="entry name" value="Ser-Thr/Tyr_kinase_cat_dom"/>
</dbReference>
<feature type="signal peptide" evidence="6">
    <location>
        <begin position="1"/>
        <end position="20"/>
    </location>
</feature>
<keyword evidence="6" id="KW-0732">Signal</keyword>
<keyword evidence="9" id="KW-1185">Reference proteome</keyword>
<evidence type="ECO:0000256" key="4">
    <source>
        <dbReference type="PROSITE-ProRule" id="PRU10141"/>
    </source>
</evidence>
<evidence type="ECO:0000256" key="5">
    <source>
        <dbReference type="SAM" id="Phobius"/>
    </source>
</evidence>
<dbReference type="PROSITE" id="PS50011">
    <property type="entry name" value="PROTEIN_KINASE_DOM"/>
    <property type="match status" value="1"/>
</dbReference>
<evidence type="ECO:0000256" key="1">
    <source>
        <dbReference type="ARBA" id="ARBA00022527"/>
    </source>
</evidence>
<keyword evidence="5" id="KW-1133">Transmembrane helix</keyword>
<feature type="domain" description="Protein kinase" evidence="7">
    <location>
        <begin position="237"/>
        <end position="499"/>
    </location>
</feature>
<dbReference type="InterPro" id="IPR000719">
    <property type="entry name" value="Prot_kinase_dom"/>
</dbReference>
<dbReference type="PROSITE" id="PS00108">
    <property type="entry name" value="PROTEIN_KINASE_ST"/>
    <property type="match status" value="1"/>
</dbReference>
<dbReference type="AlphaFoldDB" id="A0A6G0WZ35"/>
<dbReference type="PANTHER" id="PTHR44329:SF214">
    <property type="entry name" value="PROTEIN KINASE DOMAIN-CONTAINING PROTEIN"/>
    <property type="match status" value="1"/>
</dbReference>
<evidence type="ECO:0000313" key="8">
    <source>
        <dbReference type="EMBL" id="KAF0732875.1"/>
    </source>
</evidence>
<reference evidence="8 9" key="1">
    <citation type="submission" date="2019-07" db="EMBL/GenBank/DDBJ databases">
        <title>Genomics analysis of Aphanomyces spp. identifies a new class of oomycete effector associated with host adaptation.</title>
        <authorList>
            <person name="Gaulin E."/>
        </authorList>
    </citation>
    <scope>NUCLEOTIDE SEQUENCE [LARGE SCALE GENOMIC DNA]</scope>
    <source>
        <strain evidence="8 9">ATCC 201684</strain>
    </source>
</reference>
<protein>
    <recommendedName>
        <fullName evidence="7">Protein kinase domain-containing protein</fullName>
    </recommendedName>
</protein>
<dbReference type="PRINTS" id="PR00109">
    <property type="entry name" value="TYRKINASE"/>
</dbReference>
<keyword evidence="1" id="KW-0808">Transferase</keyword>
<keyword evidence="5" id="KW-0812">Transmembrane</keyword>
<dbReference type="InterPro" id="IPR008271">
    <property type="entry name" value="Ser/Thr_kinase_AS"/>
</dbReference>
<dbReference type="InterPro" id="IPR051681">
    <property type="entry name" value="Ser/Thr_Kinases-Pseudokinases"/>
</dbReference>
<evidence type="ECO:0000256" key="2">
    <source>
        <dbReference type="ARBA" id="ARBA00022741"/>
    </source>
</evidence>
<keyword evidence="5" id="KW-0472">Membrane</keyword>
<dbReference type="InterPro" id="IPR011009">
    <property type="entry name" value="Kinase-like_dom_sf"/>
</dbReference>
<evidence type="ECO:0000313" key="9">
    <source>
        <dbReference type="Proteomes" id="UP000481153"/>
    </source>
</evidence>
<proteinExistence type="predicted"/>
<feature type="transmembrane region" description="Helical" evidence="5">
    <location>
        <begin position="155"/>
        <end position="177"/>
    </location>
</feature>
<comment type="caution">
    <text evidence="8">The sequence shown here is derived from an EMBL/GenBank/DDBJ whole genome shotgun (WGS) entry which is preliminary data.</text>
</comment>
<dbReference type="GO" id="GO:0005524">
    <property type="term" value="F:ATP binding"/>
    <property type="evidence" value="ECO:0007669"/>
    <property type="project" value="UniProtKB-UniRule"/>
</dbReference>
<feature type="binding site" evidence="4">
    <location>
        <position position="264"/>
    </location>
    <ligand>
        <name>ATP</name>
        <dbReference type="ChEBI" id="CHEBI:30616"/>
    </ligand>
</feature>
<evidence type="ECO:0000256" key="6">
    <source>
        <dbReference type="SAM" id="SignalP"/>
    </source>
</evidence>
<keyword evidence="1" id="KW-0418">Kinase</keyword>
<dbReference type="EMBL" id="VJMJ01000128">
    <property type="protein sequence ID" value="KAF0732875.1"/>
    <property type="molecule type" value="Genomic_DNA"/>
</dbReference>
<accession>A0A6G0WZ35</accession>
<dbReference type="Gene3D" id="3.30.200.20">
    <property type="entry name" value="Phosphorylase Kinase, domain 1"/>
    <property type="match status" value="1"/>
</dbReference>
<organism evidence="8 9">
    <name type="scientific">Aphanomyces euteiches</name>
    <dbReference type="NCBI Taxonomy" id="100861"/>
    <lineage>
        <taxon>Eukaryota</taxon>
        <taxon>Sar</taxon>
        <taxon>Stramenopiles</taxon>
        <taxon>Oomycota</taxon>
        <taxon>Saprolegniomycetes</taxon>
        <taxon>Saprolegniales</taxon>
        <taxon>Verrucalvaceae</taxon>
        <taxon>Aphanomyces</taxon>
    </lineage>
</organism>
<dbReference type="PANTHER" id="PTHR44329">
    <property type="entry name" value="SERINE/THREONINE-PROTEIN KINASE TNNI3K-RELATED"/>
    <property type="match status" value="1"/>
</dbReference>
<keyword evidence="1" id="KW-0723">Serine/threonine-protein kinase</keyword>
<evidence type="ECO:0000259" key="7">
    <source>
        <dbReference type="PROSITE" id="PS50011"/>
    </source>
</evidence>
<dbReference type="Proteomes" id="UP000481153">
    <property type="component" value="Unassembled WGS sequence"/>
</dbReference>